<dbReference type="RefSeq" id="WP_150709613.1">
    <property type="nucleotide sequence ID" value="NZ_CABVHK010000002.1"/>
</dbReference>
<evidence type="ECO:0000313" key="2">
    <source>
        <dbReference type="EMBL" id="VVM48051.1"/>
    </source>
</evidence>
<dbReference type="InterPro" id="IPR032557">
    <property type="entry name" value="DUF4935"/>
</dbReference>
<gene>
    <name evidence="2" type="ORF">PS662_00640</name>
</gene>
<evidence type="ECO:0000313" key="3">
    <source>
        <dbReference type="Proteomes" id="UP000326953"/>
    </source>
</evidence>
<dbReference type="Proteomes" id="UP000326953">
    <property type="component" value="Unassembled WGS sequence"/>
</dbReference>
<feature type="domain" description="DUF4935" evidence="1">
    <location>
        <begin position="3"/>
        <end position="163"/>
    </location>
</feature>
<name>A0A5E6PWL8_PSEFL</name>
<reference evidence="2 3" key="1">
    <citation type="submission" date="2019-09" db="EMBL/GenBank/DDBJ databases">
        <authorList>
            <person name="Chandra G."/>
            <person name="Truman W A."/>
        </authorList>
    </citation>
    <scope>NUCLEOTIDE SEQUENCE [LARGE SCALE GENOMIC DNA]</scope>
    <source>
        <strain evidence="2">PS662</strain>
    </source>
</reference>
<proteinExistence type="predicted"/>
<organism evidence="2 3">
    <name type="scientific">Pseudomonas fluorescens</name>
    <dbReference type="NCBI Taxonomy" id="294"/>
    <lineage>
        <taxon>Bacteria</taxon>
        <taxon>Pseudomonadati</taxon>
        <taxon>Pseudomonadota</taxon>
        <taxon>Gammaproteobacteria</taxon>
        <taxon>Pseudomonadales</taxon>
        <taxon>Pseudomonadaceae</taxon>
        <taxon>Pseudomonas</taxon>
    </lineage>
</organism>
<dbReference type="EMBL" id="CABVHK010000002">
    <property type="protein sequence ID" value="VVM48051.1"/>
    <property type="molecule type" value="Genomic_DNA"/>
</dbReference>
<sequence length="376" mass="43115">MYVFLDTNIFHNNWFLRSAPLRLLFHYLNNESGALIVSRLVIQEVENLHRRALEEAYRDIRSISSTLSQLAPAVVVEATSHESVNSYDLKSVLVDRAECLEIVEYEGISQTLIAERAMLKIRPFRENEKGFRDTLIWISLLDYLKENRIAGDVFFITGNTSDFMGANKGCFHDDLLQDITSKQLLCNLQLVTSLQEFLRGHVDSHEHALDRNKAENEFSRYLEENAVQFLQHVESRLASVLSERLFSNVGILANSSPITAEIVEGLEDFYFVKTEDLGNNEVYVSCLFELRIVELKIDMSAREFENHRDLILSSDSVYDADQSHGIATVIMYVRPGFLASFTYNQVTEECNGFSVEKFSLVEKGRRLKNLFPNTLK</sequence>
<dbReference type="AlphaFoldDB" id="A0A5E6PWL8"/>
<dbReference type="OrthoDB" id="7010539at2"/>
<evidence type="ECO:0000259" key="1">
    <source>
        <dbReference type="Pfam" id="PF16289"/>
    </source>
</evidence>
<accession>A0A5E6PWL8</accession>
<protein>
    <recommendedName>
        <fullName evidence="1">DUF4935 domain-containing protein</fullName>
    </recommendedName>
</protein>
<dbReference type="Pfam" id="PF16289">
    <property type="entry name" value="PIN_12"/>
    <property type="match status" value="1"/>
</dbReference>